<dbReference type="InterPro" id="IPR043128">
    <property type="entry name" value="Rev_trsase/Diguanyl_cyclase"/>
</dbReference>
<dbReference type="InterPro" id="IPR019734">
    <property type="entry name" value="TPR_rpt"/>
</dbReference>
<dbReference type="InterPro" id="IPR011009">
    <property type="entry name" value="Kinase-like_dom_sf"/>
</dbReference>
<comment type="subcellular location">
    <subcellularLocation>
        <location evidence="1">Membrane</location>
        <topology evidence="1">Single-pass membrane protein</topology>
    </subcellularLocation>
</comment>
<dbReference type="SMART" id="SM00267">
    <property type="entry name" value="GGDEF"/>
    <property type="match status" value="1"/>
</dbReference>
<feature type="domain" description="GGDEF" evidence="5">
    <location>
        <begin position="1676"/>
        <end position="1806"/>
    </location>
</feature>
<evidence type="ECO:0000313" key="7">
    <source>
        <dbReference type="Proteomes" id="UP000637628"/>
    </source>
</evidence>
<dbReference type="EMBL" id="BOML01000064">
    <property type="protein sequence ID" value="GIE06533.1"/>
    <property type="molecule type" value="Genomic_DNA"/>
</dbReference>
<feature type="repeat" description="TPR" evidence="2">
    <location>
        <begin position="772"/>
        <end position="805"/>
    </location>
</feature>
<dbReference type="SUPFAM" id="SSF52540">
    <property type="entry name" value="P-loop containing nucleoside triphosphate hydrolases"/>
    <property type="match status" value="1"/>
</dbReference>
<dbReference type="PANTHER" id="PTHR45138">
    <property type="entry name" value="REGULATORY COMPONENTS OF SENSORY TRANSDUCTION SYSTEM"/>
    <property type="match status" value="1"/>
</dbReference>
<accession>A0ABQ3Z9L2</accession>
<dbReference type="SUPFAM" id="SSF48452">
    <property type="entry name" value="TPR-like"/>
    <property type="match status" value="1"/>
</dbReference>
<dbReference type="Pfam" id="PF13191">
    <property type="entry name" value="AAA_16"/>
    <property type="match status" value="1"/>
</dbReference>
<dbReference type="Gene3D" id="3.40.50.300">
    <property type="entry name" value="P-loop containing nucleotide triphosphate hydrolases"/>
    <property type="match status" value="1"/>
</dbReference>
<dbReference type="InterPro" id="IPR029016">
    <property type="entry name" value="GAF-like_dom_sf"/>
</dbReference>
<evidence type="ECO:0000259" key="4">
    <source>
        <dbReference type="PROSITE" id="PS50011"/>
    </source>
</evidence>
<dbReference type="PROSITE" id="PS00108">
    <property type="entry name" value="PROTEIN_KINASE_ST"/>
    <property type="match status" value="1"/>
</dbReference>
<dbReference type="PANTHER" id="PTHR45138:SF9">
    <property type="entry name" value="DIGUANYLATE CYCLASE DGCM-RELATED"/>
    <property type="match status" value="1"/>
</dbReference>
<dbReference type="Gene3D" id="3.30.200.20">
    <property type="entry name" value="Phosphorylase Kinase, domain 1"/>
    <property type="match status" value="1"/>
</dbReference>
<dbReference type="PROSITE" id="PS50005">
    <property type="entry name" value="TPR"/>
    <property type="match status" value="1"/>
</dbReference>
<dbReference type="CDD" id="cd01949">
    <property type="entry name" value="GGDEF"/>
    <property type="match status" value="1"/>
</dbReference>
<dbReference type="Pfam" id="PF01590">
    <property type="entry name" value="GAF"/>
    <property type="match status" value="1"/>
</dbReference>
<keyword evidence="7" id="KW-1185">Reference proteome</keyword>
<dbReference type="InterPro" id="IPR003018">
    <property type="entry name" value="GAF"/>
</dbReference>
<dbReference type="InterPro" id="IPR027417">
    <property type="entry name" value="P-loop_NTPase"/>
</dbReference>
<dbReference type="CDD" id="cd14014">
    <property type="entry name" value="STKc_PknB_like"/>
    <property type="match status" value="1"/>
</dbReference>
<evidence type="ECO:0000259" key="5">
    <source>
        <dbReference type="PROSITE" id="PS50887"/>
    </source>
</evidence>
<feature type="region of interest" description="Disordered" evidence="3">
    <location>
        <begin position="1349"/>
        <end position="1372"/>
    </location>
</feature>
<gene>
    <name evidence="6" type="ORF">Adu01nite_78830</name>
</gene>
<evidence type="ECO:0000256" key="3">
    <source>
        <dbReference type="SAM" id="MobiDB-lite"/>
    </source>
</evidence>
<keyword evidence="2" id="KW-0802">TPR repeat</keyword>
<dbReference type="InterPro" id="IPR008271">
    <property type="entry name" value="Ser/Thr_kinase_AS"/>
</dbReference>
<dbReference type="SUPFAM" id="SSF55781">
    <property type="entry name" value="GAF domain-like"/>
    <property type="match status" value="2"/>
</dbReference>
<dbReference type="Gene3D" id="1.10.510.10">
    <property type="entry name" value="Transferase(Phosphotransferase) domain 1"/>
    <property type="match status" value="1"/>
</dbReference>
<dbReference type="SUPFAM" id="SSF55073">
    <property type="entry name" value="Nucleotide cyclase"/>
    <property type="match status" value="1"/>
</dbReference>
<reference evidence="6 7" key="1">
    <citation type="submission" date="2021-01" db="EMBL/GenBank/DDBJ databases">
        <title>Whole genome shotgun sequence of Actinoplanes durhamensis NBRC 14914.</title>
        <authorList>
            <person name="Komaki H."/>
            <person name="Tamura T."/>
        </authorList>
    </citation>
    <scope>NUCLEOTIDE SEQUENCE [LARGE SCALE GENOMIC DNA]</scope>
    <source>
        <strain evidence="6 7">NBRC 14914</strain>
    </source>
</reference>
<dbReference type="InterPro" id="IPR000160">
    <property type="entry name" value="GGDEF_dom"/>
</dbReference>
<dbReference type="RefSeq" id="WP_203734387.1">
    <property type="nucleotide sequence ID" value="NZ_BAAATX010000020.1"/>
</dbReference>
<dbReference type="Gene3D" id="3.30.70.270">
    <property type="match status" value="1"/>
</dbReference>
<dbReference type="Pfam" id="PF00069">
    <property type="entry name" value="Pkinase"/>
    <property type="match status" value="1"/>
</dbReference>
<dbReference type="InterPro" id="IPR029787">
    <property type="entry name" value="Nucleotide_cyclase"/>
</dbReference>
<dbReference type="NCBIfam" id="TIGR00254">
    <property type="entry name" value="GGDEF"/>
    <property type="match status" value="1"/>
</dbReference>
<evidence type="ECO:0000256" key="1">
    <source>
        <dbReference type="ARBA" id="ARBA00004167"/>
    </source>
</evidence>
<dbReference type="SUPFAM" id="SSF56112">
    <property type="entry name" value="Protein kinase-like (PK-like)"/>
    <property type="match status" value="1"/>
</dbReference>
<sequence length="1806" mass="192994">MTSFDHSVSADRESVVHSDPPAGRFPGPATTLGGLEVVDELGRGENTVVYRVRREETEYALKIRTASDPDLAGTLRLFRREAAMLAGLNHPGVPRIHQAGEDAGRPYIVMDLVDGRQLAEQLSRGPLSASQTISIALDVTEALRAVHRAGLVHRDIKPENIMVLRTGAARLIDFGFATLNRAREQDGRADLDESVVGTLAYAAPEQSRILARPVDQRSDLYSLGVVLFQCVTGRLPFVSDVLGELLRMHLTTPAPRADEVAVGIGSGIAAVIQALLAKDPDDRYQSCDDLLADIRLLAADPGAALAPTRSGAQSARTRMTGRNTELTTLVDRWARAARGHGGVCLVRGPSGIGKSRLLRELTGLAGGQGALVLAGKCAPDDAVPLAAVRAAIDNHLRAVATLPEQASTEAYQRLRRAAGVAAPLLGALSPSLRTLLAAGDLADEDRSGQFETAVIDLLRGLARQYAGLLLVVDDVQWLDTGSMRLLTQLAEEMADIPLMLVTTVRDDDASRAAAERFTDAIGSHLDLDLVLMPMADAAIAALIADHLPGIEDSPLARLLTTRGQGNPFVVIEYLRAVLDAGMVTPSWGGWRVDEEGLAALELPGDAIGLVLARVADMGSDNRRLLTVAAVAGGRFRLGLVAGVSGFRPARAAQLIQEAEERGLVEGLGGGRYAFLHDRIREALLADLDEVAVARLNQDLAEAMDEAERRGEPDDPSAVYGIARHYMLGVGAPATRIVEVCFAAARLALEEYAPARAVGFMAHAESFGEFDDAALHRQYGIALARDGQHTEAKAYFAKALDLERDQLRRAELRVHLANVFRANWDTTGTLLSVRDGLADADSWWPGNRVLLVASTAWTALAGLAVATTRIGAGSASGRTQERFSLVCDLHEVGVYGCLIGLQPKEMVLHGLSGLYAAARLGPSPQYVRVVGSLGLMLGALGLRRSARKAFVIALEVAERLGDPRLIADVASQRGAAEFLNSSDDGEAWEAVLSEHGRWLDAGRYSDGVAAICWELASAGRTAENLAWYQRGKAKVRYERDTTALVTGAALARAVLGEFAEASTELRRVHALLTGYGGRGLQANAVLTNLYALAEQRDFGATFDGLVSRFREFVVAPRLMIRPHRMALAIEAIGRVAQYRQMTAGTVPGTGFSRRFVRRRSVEVSLARARAYAAVRKLRRLASTPLLRARASIVAADMASLDGNSRAGLRILAKAGPVRRDAPIVAFDAAVVRARCHLALGEVEESRRQARYAQAVAVEQRWPHRERWIFEEFEIGEDSGGAHAQVAASSARSETFRQRLSALEEISRASARVLDPDALARVALDKIISILGADRAFLFLAGQDLATGDDAEAGTAPAGHGGEGSGRLSPHLGRNDCGEDIRTLTAYSSTLVERVRSRREPAILTGTDQGEASATSSVVLHGLRSIVAAPIQLDGRLMGVVYLDSKVAKGIFTSDDVGILMTIANHVATAFATARAAQLELSVQVTRQQRDVAESLRRALSQMSAEHDPARVLTVLLASATQLLPCSDAWLAIQQTDTPTVTIIHAGEEQRRRTVPIDAEMLSLCNASAPIVGDLGKRLPAALHTGPAESWLAIPIPGRSGGPAILILASQHIGAYQDAQVELGSTLATQGAAAYDNAGLFAQVQRLASVDDLTGLANRRTFFERATDAVRNAGAQGHVMCAAMIDIDYFKRVNDIYGHQAGDGVIQAVAGRLVNAVRATDLIGRYGGEEFAMIMPDTDLASAAPINERLRMAVESEPIFTQAGELAVTVSVGIAEMRSGDSVVTLLARADEALYRAKADGRNLVRIG</sequence>
<dbReference type="Gene3D" id="3.30.450.40">
    <property type="match status" value="2"/>
</dbReference>
<dbReference type="PROSITE" id="PS50887">
    <property type="entry name" value="GGDEF"/>
    <property type="match status" value="1"/>
</dbReference>
<protein>
    <recommendedName>
        <fullName evidence="8">Non-specific serine/threonine protein kinase</fullName>
    </recommendedName>
</protein>
<organism evidence="6 7">
    <name type="scientific">Paractinoplanes durhamensis</name>
    <dbReference type="NCBI Taxonomy" id="113563"/>
    <lineage>
        <taxon>Bacteria</taxon>
        <taxon>Bacillati</taxon>
        <taxon>Actinomycetota</taxon>
        <taxon>Actinomycetes</taxon>
        <taxon>Micromonosporales</taxon>
        <taxon>Micromonosporaceae</taxon>
        <taxon>Paractinoplanes</taxon>
    </lineage>
</organism>
<comment type="caution">
    <text evidence="6">The sequence shown here is derived from an EMBL/GenBank/DDBJ whole genome shotgun (WGS) entry which is preliminary data.</text>
</comment>
<dbReference type="PROSITE" id="PS50011">
    <property type="entry name" value="PROTEIN_KINASE_DOM"/>
    <property type="match status" value="1"/>
</dbReference>
<proteinExistence type="predicted"/>
<dbReference type="SMART" id="SM00220">
    <property type="entry name" value="S_TKc"/>
    <property type="match status" value="1"/>
</dbReference>
<evidence type="ECO:0000256" key="2">
    <source>
        <dbReference type="PROSITE-ProRule" id="PRU00339"/>
    </source>
</evidence>
<name>A0ABQ3Z9L2_9ACTN</name>
<evidence type="ECO:0008006" key="8">
    <source>
        <dbReference type="Google" id="ProtNLM"/>
    </source>
</evidence>
<feature type="domain" description="Protein kinase" evidence="4">
    <location>
        <begin position="35"/>
        <end position="296"/>
    </location>
</feature>
<dbReference type="Proteomes" id="UP000637628">
    <property type="component" value="Unassembled WGS sequence"/>
</dbReference>
<dbReference type="InterPro" id="IPR041664">
    <property type="entry name" value="AAA_16"/>
</dbReference>
<dbReference type="InterPro" id="IPR000719">
    <property type="entry name" value="Prot_kinase_dom"/>
</dbReference>
<dbReference type="InterPro" id="IPR050469">
    <property type="entry name" value="Diguanylate_Cyclase"/>
</dbReference>
<dbReference type="Pfam" id="PF00990">
    <property type="entry name" value="GGDEF"/>
    <property type="match status" value="1"/>
</dbReference>
<evidence type="ECO:0000313" key="6">
    <source>
        <dbReference type="EMBL" id="GIE06533.1"/>
    </source>
</evidence>
<dbReference type="InterPro" id="IPR011990">
    <property type="entry name" value="TPR-like_helical_dom_sf"/>
</dbReference>
<dbReference type="SMART" id="SM00065">
    <property type="entry name" value="GAF"/>
    <property type="match status" value="2"/>
</dbReference>
<feature type="region of interest" description="Disordered" evidence="3">
    <location>
        <begin position="1"/>
        <end position="31"/>
    </location>
</feature>